<sequence>MPDRLNIRGLSRVAAVTLMCAGALLAAPHLAVAGNGKTGGGSSGANQDGESYVAHVSYSYHGVTKDGAPMTSSDADYSPPVCWYTAMTPDQMRAEINRRYDEAGADNAGTVYEFYNNENNRMETDGHYNQGKDGSWWVLTWDEERLNAGDYNCPYDQGYFWRDPGNPPAGVITPEILAGSAYKRLRLPPKAVALSPNPGNQKVNLPTWVSFKGTGDLVSITAQLTEPNGQVVSATVAASPSSLKVDAGTTWASPRSCTYKMADGALNSSGAACNITYRKSSNGGTYPFTSDLTWDVWWTPTAAAQRGGTPLPQGYSEYPEAVAVQEIQAVNR</sequence>
<proteinExistence type="predicted"/>
<dbReference type="RefSeq" id="WP_330799411.1">
    <property type="nucleotide sequence ID" value="NZ_JAZEWV010000033.1"/>
</dbReference>
<accession>A0ABU7PKV9</accession>
<keyword evidence="3" id="KW-1185">Reference proteome</keyword>
<evidence type="ECO:0000313" key="3">
    <source>
        <dbReference type="Proteomes" id="UP001344658"/>
    </source>
</evidence>
<reference evidence="2 3" key="1">
    <citation type="submission" date="2023-12" db="EMBL/GenBank/DDBJ databases">
        <title>Streptomyces sp. V4-01.</title>
        <authorList>
            <person name="Somphong A."/>
            <person name="Phongsopitanun W."/>
        </authorList>
    </citation>
    <scope>NUCLEOTIDE SEQUENCE [LARGE SCALE GENOMIC DNA]</scope>
    <source>
        <strain evidence="2 3">V4-01</strain>
    </source>
</reference>
<dbReference type="EMBL" id="JAZEWV010000033">
    <property type="protein sequence ID" value="MEE4545707.1"/>
    <property type="molecule type" value="Genomic_DNA"/>
</dbReference>
<organism evidence="2 3">
    <name type="scientific">Actinacidiphila polyblastidii</name>
    <dbReference type="NCBI Taxonomy" id="3110430"/>
    <lineage>
        <taxon>Bacteria</taxon>
        <taxon>Bacillati</taxon>
        <taxon>Actinomycetota</taxon>
        <taxon>Actinomycetes</taxon>
        <taxon>Kitasatosporales</taxon>
        <taxon>Streptomycetaceae</taxon>
        <taxon>Actinacidiphila</taxon>
    </lineage>
</organism>
<evidence type="ECO:0000313" key="2">
    <source>
        <dbReference type="EMBL" id="MEE4545707.1"/>
    </source>
</evidence>
<comment type="caution">
    <text evidence="2">The sequence shown here is derived from an EMBL/GenBank/DDBJ whole genome shotgun (WGS) entry which is preliminary data.</text>
</comment>
<dbReference type="Proteomes" id="UP001344658">
    <property type="component" value="Unassembled WGS sequence"/>
</dbReference>
<feature type="signal peptide" evidence="1">
    <location>
        <begin position="1"/>
        <end position="26"/>
    </location>
</feature>
<keyword evidence="1" id="KW-0732">Signal</keyword>
<protein>
    <recommendedName>
        <fullName evidence="4">Enoyl reductase</fullName>
    </recommendedName>
</protein>
<feature type="chain" id="PRO_5047063189" description="Enoyl reductase" evidence="1">
    <location>
        <begin position="27"/>
        <end position="332"/>
    </location>
</feature>
<name>A0ABU7PKV9_9ACTN</name>
<evidence type="ECO:0008006" key="4">
    <source>
        <dbReference type="Google" id="ProtNLM"/>
    </source>
</evidence>
<evidence type="ECO:0000256" key="1">
    <source>
        <dbReference type="SAM" id="SignalP"/>
    </source>
</evidence>
<gene>
    <name evidence="2" type="ORF">V2S66_27530</name>
</gene>